<protein>
    <submittedName>
        <fullName evidence="1">Uncharacterized protein</fullName>
    </submittedName>
</protein>
<evidence type="ECO:0000313" key="1">
    <source>
        <dbReference type="EMBL" id="EFM00832.1"/>
    </source>
</evidence>
<name>E0NV98_9BACT</name>
<evidence type="ECO:0000313" key="2">
    <source>
        <dbReference type="Proteomes" id="UP000004394"/>
    </source>
</evidence>
<dbReference type="Proteomes" id="UP000004394">
    <property type="component" value="Unassembled WGS sequence"/>
</dbReference>
<dbReference type="AlphaFoldDB" id="E0NV98"/>
<gene>
    <name evidence="1" type="ORF">HMPREF0658_2103</name>
</gene>
<accession>E0NV98</accession>
<proteinExistence type="predicted"/>
<organism evidence="1 2">
    <name type="scientific">Hoylesella marshii DSM 16973 = JCM 13450</name>
    <dbReference type="NCBI Taxonomy" id="862515"/>
    <lineage>
        <taxon>Bacteria</taxon>
        <taxon>Pseudomonadati</taxon>
        <taxon>Bacteroidota</taxon>
        <taxon>Bacteroidia</taxon>
        <taxon>Bacteroidales</taxon>
        <taxon>Prevotellaceae</taxon>
        <taxon>Hoylesella</taxon>
    </lineage>
</organism>
<comment type="caution">
    <text evidence="1">The sequence shown here is derived from an EMBL/GenBank/DDBJ whole genome shotgun (WGS) entry which is preliminary data.</text>
</comment>
<sequence>MHYRLPLPVFCRTYSAPFCCDFSPLRSYWIRFSYLKLAYKLLDYTQRVVRVAMTRTTRFVFVWTMCR</sequence>
<reference evidence="1" key="1">
    <citation type="submission" date="2010-07" db="EMBL/GenBank/DDBJ databases">
        <authorList>
            <person name="Muzny D."/>
            <person name="Qin X."/>
            <person name="Deng J."/>
            <person name="Jiang H."/>
            <person name="Liu Y."/>
            <person name="Qu J."/>
            <person name="Song X.-Z."/>
            <person name="Zhang L."/>
            <person name="Thornton R."/>
            <person name="Coyle M."/>
            <person name="Francisco L."/>
            <person name="Jackson L."/>
            <person name="Javaid M."/>
            <person name="Korchina V."/>
            <person name="Kovar C."/>
            <person name="Mata R."/>
            <person name="Mathew T."/>
            <person name="Ngo R."/>
            <person name="Nguyen L."/>
            <person name="Nguyen N."/>
            <person name="Okwuonu G."/>
            <person name="Ongeri F."/>
            <person name="Pham C."/>
            <person name="Simmons D."/>
            <person name="Wilczek-Boney K."/>
            <person name="Hale W."/>
            <person name="Jakkamsetti A."/>
            <person name="Pham P."/>
            <person name="Ruth R."/>
            <person name="San Lucas F."/>
            <person name="Warren J."/>
            <person name="Zhang J."/>
            <person name="Zhao Z."/>
            <person name="Zhou C."/>
            <person name="Zhu D."/>
            <person name="Lee S."/>
            <person name="Bess C."/>
            <person name="Blankenburg K."/>
            <person name="Forbes L."/>
            <person name="Fu Q."/>
            <person name="Gubbala S."/>
            <person name="Hirani K."/>
            <person name="Jayaseelan J.C."/>
            <person name="Lara F."/>
            <person name="Munidasa M."/>
            <person name="Palculict T."/>
            <person name="Patil S."/>
            <person name="Pu L.-L."/>
            <person name="Saada N."/>
            <person name="Tang L."/>
            <person name="Weissenberger G."/>
            <person name="Zhu Y."/>
            <person name="Hemphill L."/>
            <person name="Shang Y."/>
            <person name="Youmans B."/>
            <person name="Ayvaz T."/>
            <person name="Ross M."/>
            <person name="Santibanez J."/>
            <person name="Aqrawi P."/>
            <person name="Gross S."/>
            <person name="Joshi V."/>
            <person name="Fowler G."/>
            <person name="Nazareth L."/>
            <person name="Reid J."/>
            <person name="Worley K."/>
            <person name="Petrosino J."/>
            <person name="Highlander S."/>
            <person name="Gibbs R."/>
        </authorList>
    </citation>
    <scope>NUCLEOTIDE SEQUENCE [LARGE SCALE GENOMIC DNA]</scope>
    <source>
        <strain evidence="1">DSM 16973</strain>
    </source>
</reference>
<dbReference type="EMBL" id="AEEI01000061">
    <property type="protein sequence ID" value="EFM00832.1"/>
    <property type="molecule type" value="Genomic_DNA"/>
</dbReference>
<dbReference type="BioCyc" id="PMAR862515-HMP:GMOO-2133-MONOMER"/>
<keyword evidence="2" id="KW-1185">Reference proteome</keyword>
<dbReference type="HOGENOM" id="CLU_2808845_0_0_10"/>